<dbReference type="PANTHER" id="PTHR30619">
    <property type="entry name" value="DNA INTERNALIZATION/COMPETENCE PROTEIN COMEC/REC2"/>
    <property type="match status" value="1"/>
</dbReference>
<feature type="transmembrane region" description="Helical" evidence="6">
    <location>
        <begin position="538"/>
        <end position="557"/>
    </location>
</feature>
<evidence type="ECO:0000256" key="1">
    <source>
        <dbReference type="ARBA" id="ARBA00004651"/>
    </source>
</evidence>
<evidence type="ECO:0000256" key="2">
    <source>
        <dbReference type="ARBA" id="ARBA00022475"/>
    </source>
</evidence>
<feature type="transmembrane region" description="Helical" evidence="6">
    <location>
        <begin position="444"/>
        <end position="467"/>
    </location>
</feature>
<keyword evidence="3 6" id="KW-0812">Transmembrane</keyword>
<evidence type="ECO:0000259" key="7">
    <source>
        <dbReference type="Pfam" id="PF03772"/>
    </source>
</evidence>
<dbReference type="InterPro" id="IPR052159">
    <property type="entry name" value="Competence_DNA_uptake"/>
</dbReference>
<feature type="transmembrane region" description="Helical" evidence="6">
    <location>
        <begin position="302"/>
        <end position="328"/>
    </location>
</feature>
<feature type="domain" description="ComEC/Rec2-related protein" evidence="7">
    <location>
        <begin position="278"/>
        <end position="555"/>
    </location>
</feature>
<reference evidence="9 10" key="1">
    <citation type="submission" date="2023-02" db="EMBL/GenBank/DDBJ databases">
        <title>Devosia chondri sp. nov., isolated from the phycosphere of marine algae.</title>
        <authorList>
            <person name="Kim J.M."/>
            <person name="Lee J.K."/>
            <person name="Choi B.J."/>
            <person name="Bayburt H."/>
            <person name="Jeon C.O."/>
        </authorList>
    </citation>
    <scope>NUCLEOTIDE SEQUENCE [LARGE SCALE GENOMIC DNA]</scope>
    <source>
        <strain evidence="9 10">G2-5</strain>
    </source>
</reference>
<feature type="transmembrane region" description="Helical" evidence="6">
    <location>
        <begin position="563"/>
        <end position="581"/>
    </location>
</feature>
<protein>
    <submittedName>
        <fullName evidence="9">ComEC/Rec2 family competence protein</fullName>
    </submittedName>
</protein>
<accession>A0ABY7YX18</accession>
<keyword evidence="10" id="KW-1185">Reference proteome</keyword>
<dbReference type="InterPro" id="IPR004477">
    <property type="entry name" value="ComEC_N"/>
</dbReference>
<feature type="transmembrane region" description="Helical" evidence="6">
    <location>
        <begin position="365"/>
        <end position="385"/>
    </location>
</feature>
<dbReference type="Pfam" id="PF13567">
    <property type="entry name" value="DUF4131"/>
    <property type="match status" value="1"/>
</dbReference>
<dbReference type="PANTHER" id="PTHR30619:SF1">
    <property type="entry name" value="RECOMBINATION PROTEIN 2"/>
    <property type="match status" value="1"/>
</dbReference>
<sequence>MSARVGVRQLPRQAVIDAELASRKTPVSPFKHQLPGTRFERASEKRFAVFSDIEKALHRRRLIVLLPFAMIVGLVIYAGMDSEPFHWALTAIGVALAIAMAFSGATIQRLRVLVLLAAVWLGFAILPLHGALFGTPMLAYPVYGKFTAHVDKIISASPEARRIIVSNLQPDDPRDAVSIRRARLFLAPQPPLSPGDIIRAKLRLAPVPGPVLPGAFDAQFHAYFDGIGAYGNVTSELELVSAGPEFDLIRWVDTIRRQIGGRIDRVLTGQAAAIGWAMVVGDQSLISDETREVMSGAGLAHIYSISGLHMSLVAGGMFALLRLLLACMHGAAQTLPIKKIAAVGGIITACGYLLLAGGMSNVPAFRSTLMLALVFGAVLAGRRALTMRNVALAAIVIILIDPPSIFRASFQLSFAAVVGLIGVYEMPRQGMRGNLGWFGRIGKTVAATAMTSFIAGSATLLFSAYHFQQTAPLGVLGNVMALPIVSLVIMPAAMLGLLFMPLGVEGYFFQAMGWGIDVMLEIARLVASWSAGLEAHPLLSATALLIGLAALAWFAFLEGYWRYAGPILAIPAIVLFGFAALPDVLVADTTQAVAVRSDNGFGLLGGRNRSFAVKVWSEQFSEPIAAKAFGIRCDDQACVAPGQGFSVSLVKDYSAFPEDCSRNQLVVTRLRAPKLCRDQTTVIDIDDLKRGGVQWLRWQSGTSQFEIRPAITSLNRPWRILQR</sequence>
<gene>
    <name evidence="9" type="ORF">PSQ90_16950</name>
</gene>
<dbReference type="NCBIfam" id="TIGR00360">
    <property type="entry name" value="ComEC_N-term"/>
    <property type="match status" value="1"/>
</dbReference>
<dbReference type="Proteomes" id="UP001222118">
    <property type="component" value="Chromosome"/>
</dbReference>
<proteinExistence type="predicted"/>
<evidence type="ECO:0000313" key="9">
    <source>
        <dbReference type="EMBL" id="WDR05894.1"/>
    </source>
</evidence>
<keyword evidence="4 6" id="KW-1133">Transmembrane helix</keyword>
<organism evidence="9 10">
    <name type="scientific">Devosia rhodophyticola</name>
    <dbReference type="NCBI Taxonomy" id="3026423"/>
    <lineage>
        <taxon>Bacteria</taxon>
        <taxon>Pseudomonadati</taxon>
        <taxon>Pseudomonadota</taxon>
        <taxon>Alphaproteobacteria</taxon>
        <taxon>Hyphomicrobiales</taxon>
        <taxon>Devosiaceae</taxon>
        <taxon>Devosia</taxon>
    </lineage>
</organism>
<dbReference type="RefSeq" id="WP_282211412.1">
    <property type="nucleotide sequence ID" value="NZ_CP118247.1"/>
</dbReference>
<feature type="transmembrane region" description="Helical" evidence="6">
    <location>
        <begin position="85"/>
        <end position="105"/>
    </location>
</feature>
<evidence type="ECO:0000256" key="5">
    <source>
        <dbReference type="ARBA" id="ARBA00023136"/>
    </source>
</evidence>
<evidence type="ECO:0000259" key="8">
    <source>
        <dbReference type="Pfam" id="PF13567"/>
    </source>
</evidence>
<evidence type="ECO:0000256" key="6">
    <source>
        <dbReference type="SAM" id="Phobius"/>
    </source>
</evidence>
<dbReference type="InterPro" id="IPR025405">
    <property type="entry name" value="DUF4131"/>
</dbReference>
<dbReference type="EMBL" id="CP118247">
    <property type="protein sequence ID" value="WDR05894.1"/>
    <property type="molecule type" value="Genomic_DNA"/>
</dbReference>
<evidence type="ECO:0000256" key="3">
    <source>
        <dbReference type="ARBA" id="ARBA00022692"/>
    </source>
</evidence>
<evidence type="ECO:0000256" key="4">
    <source>
        <dbReference type="ARBA" id="ARBA00022989"/>
    </source>
</evidence>
<name>A0ABY7YX18_9HYPH</name>
<feature type="transmembrane region" description="Helical" evidence="6">
    <location>
        <begin position="479"/>
        <end position="501"/>
    </location>
</feature>
<feature type="transmembrane region" description="Helical" evidence="6">
    <location>
        <begin position="507"/>
        <end position="526"/>
    </location>
</feature>
<evidence type="ECO:0000313" key="10">
    <source>
        <dbReference type="Proteomes" id="UP001222118"/>
    </source>
</evidence>
<dbReference type="Pfam" id="PF03772">
    <property type="entry name" value="Competence"/>
    <property type="match status" value="1"/>
</dbReference>
<feature type="domain" description="DUF4131" evidence="8">
    <location>
        <begin position="83"/>
        <end position="234"/>
    </location>
</feature>
<keyword evidence="5 6" id="KW-0472">Membrane</keyword>
<feature type="transmembrane region" description="Helical" evidence="6">
    <location>
        <begin position="340"/>
        <end position="359"/>
    </location>
</feature>
<keyword evidence="2" id="KW-1003">Cell membrane</keyword>
<comment type="subcellular location">
    <subcellularLocation>
        <location evidence="1">Cell membrane</location>
        <topology evidence="1">Multi-pass membrane protein</topology>
    </subcellularLocation>
</comment>
<feature type="transmembrane region" description="Helical" evidence="6">
    <location>
        <begin position="62"/>
        <end position="79"/>
    </location>
</feature>
<feature type="transmembrane region" description="Helical" evidence="6">
    <location>
        <begin position="112"/>
        <end position="133"/>
    </location>
</feature>